<accession>A0A840PQU2</accession>
<dbReference type="AlphaFoldDB" id="A0A840PQU2"/>
<protein>
    <submittedName>
        <fullName evidence="1">Uncharacterized protein</fullName>
    </submittedName>
</protein>
<sequence>MSNFITRNEAEKALSEGKRVKFHWNGLSVEIDKLTTLNDLRWLLREKKAMFYLTVNDVVNGKYSIINK</sequence>
<keyword evidence="2" id="KW-1185">Reference proteome</keyword>
<organism evidence="1 2">
    <name type="scientific">Ureibacillus thermosphaericus</name>
    <dbReference type="NCBI Taxonomy" id="51173"/>
    <lineage>
        <taxon>Bacteria</taxon>
        <taxon>Bacillati</taxon>
        <taxon>Bacillota</taxon>
        <taxon>Bacilli</taxon>
        <taxon>Bacillales</taxon>
        <taxon>Caryophanaceae</taxon>
        <taxon>Ureibacillus</taxon>
    </lineage>
</organism>
<proteinExistence type="predicted"/>
<name>A0A840PQU2_URETH</name>
<evidence type="ECO:0000313" key="2">
    <source>
        <dbReference type="Proteomes" id="UP000557217"/>
    </source>
</evidence>
<gene>
    <name evidence="1" type="ORF">HNR36_000572</name>
</gene>
<reference evidence="1 2" key="1">
    <citation type="submission" date="2020-08" db="EMBL/GenBank/DDBJ databases">
        <title>Genomic Encyclopedia of Type Strains, Phase IV (KMG-IV): sequencing the most valuable type-strain genomes for metagenomic binning, comparative biology and taxonomic classification.</title>
        <authorList>
            <person name="Goeker M."/>
        </authorList>
    </citation>
    <scope>NUCLEOTIDE SEQUENCE [LARGE SCALE GENOMIC DNA]</scope>
    <source>
        <strain evidence="1 2">DSM 10633</strain>
    </source>
</reference>
<dbReference type="RefSeq" id="WP_168412030.1">
    <property type="nucleotide sequence ID" value="NZ_JAAXPW010000006.1"/>
</dbReference>
<dbReference type="EMBL" id="JACHGZ010000004">
    <property type="protein sequence ID" value="MBB5148187.1"/>
    <property type="molecule type" value="Genomic_DNA"/>
</dbReference>
<dbReference type="Proteomes" id="UP000557217">
    <property type="component" value="Unassembled WGS sequence"/>
</dbReference>
<evidence type="ECO:0000313" key="1">
    <source>
        <dbReference type="EMBL" id="MBB5148187.1"/>
    </source>
</evidence>
<comment type="caution">
    <text evidence="1">The sequence shown here is derived from an EMBL/GenBank/DDBJ whole genome shotgun (WGS) entry which is preliminary data.</text>
</comment>